<dbReference type="EMBL" id="CM004404">
    <property type="protein sequence ID" value="KAG8633205.1"/>
    <property type="molecule type" value="Genomic_DNA"/>
</dbReference>
<gene>
    <name evidence="1" type="ORF">MANES_18G082800v8</name>
</gene>
<protein>
    <submittedName>
        <fullName evidence="1">Uncharacterized protein</fullName>
    </submittedName>
</protein>
<proteinExistence type="predicted"/>
<evidence type="ECO:0000313" key="2">
    <source>
        <dbReference type="Proteomes" id="UP000091857"/>
    </source>
</evidence>
<keyword evidence="2" id="KW-1185">Reference proteome</keyword>
<name>A0ACB7FZ29_MANES</name>
<reference evidence="2" key="1">
    <citation type="journal article" date="2016" name="Nat. Biotechnol.">
        <title>Sequencing wild and cultivated cassava and related species reveals extensive interspecific hybridization and genetic diversity.</title>
        <authorList>
            <person name="Bredeson J.V."/>
            <person name="Lyons J.B."/>
            <person name="Prochnik S.E."/>
            <person name="Wu G.A."/>
            <person name="Ha C.M."/>
            <person name="Edsinger-Gonzales E."/>
            <person name="Grimwood J."/>
            <person name="Schmutz J."/>
            <person name="Rabbi I.Y."/>
            <person name="Egesi C."/>
            <person name="Nauluvula P."/>
            <person name="Lebot V."/>
            <person name="Ndunguru J."/>
            <person name="Mkamilo G."/>
            <person name="Bart R.S."/>
            <person name="Setter T.L."/>
            <person name="Gleadow R.M."/>
            <person name="Kulakow P."/>
            <person name="Ferguson M.E."/>
            <person name="Rounsley S."/>
            <person name="Rokhsar D.S."/>
        </authorList>
    </citation>
    <scope>NUCLEOTIDE SEQUENCE [LARGE SCALE GENOMIC DNA]</scope>
    <source>
        <strain evidence="2">cv. AM560-2</strain>
    </source>
</reference>
<organism evidence="1 2">
    <name type="scientific">Manihot esculenta</name>
    <name type="common">Cassava</name>
    <name type="synonym">Jatropha manihot</name>
    <dbReference type="NCBI Taxonomy" id="3983"/>
    <lineage>
        <taxon>Eukaryota</taxon>
        <taxon>Viridiplantae</taxon>
        <taxon>Streptophyta</taxon>
        <taxon>Embryophyta</taxon>
        <taxon>Tracheophyta</taxon>
        <taxon>Spermatophyta</taxon>
        <taxon>Magnoliopsida</taxon>
        <taxon>eudicotyledons</taxon>
        <taxon>Gunneridae</taxon>
        <taxon>Pentapetalae</taxon>
        <taxon>rosids</taxon>
        <taxon>fabids</taxon>
        <taxon>Malpighiales</taxon>
        <taxon>Euphorbiaceae</taxon>
        <taxon>Crotonoideae</taxon>
        <taxon>Manihoteae</taxon>
        <taxon>Manihot</taxon>
    </lineage>
</organism>
<accession>A0ACB7FZ29</accession>
<evidence type="ECO:0000313" key="1">
    <source>
        <dbReference type="EMBL" id="KAG8633205.1"/>
    </source>
</evidence>
<dbReference type="Proteomes" id="UP000091857">
    <property type="component" value="Chromosome 18"/>
</dbReference>
<sequence>MNNKDQLDVKEIAMSIRDDLANLQPLSDNCCIYRAPKRAQKLHEKLYTPRVVSIGPLHHGKEELKAMEEHKRRYLFDFLQLSNSSNGVSLESYITCIEKNEGKVRNCYAETIELESEKFVKMMLLDATFIIMLLVKHHVSQLQSSNDRIYRIHKKIYDIRHDIILLENQVPFFILEELFQLSNIAGSVGGLSMIELTHRFFQGRWDSWVTKDILKENDFSQVKHFLDFLRICQRPQRPKQLKEIEKLMIPTATELYHAGVKFELHPSGNKLDIEFDNGILKIPHFRIEKEVEILLRNLQTYEDCHCDPGDMHINDYIVLIGKLLKSGKDVEILDESGMIENWMQNNEAAATLFCNMDCTADPENFYFSKVVDDLNSYEKSTWHKWIANLKQNYFNTPWAGISVAAAVILLVLTLMQTVCSFLQLAKA</sequence>
<comment type="caution">
    <text evidence="1">The sequence shown here is derived from an EMBL/GenBank/DDBJ whole genome shotgun (WGS) entry which is preliminary data.</text>
</comment>